<organism evidence="1 2">
    <name type="scientific">Pandoraea eparura</name>
    <dbReference type="NCBI Taxonomy" id="2508291"/>
    <lineage>
        <taxon>Bacteria</taxon>
        <taxon>Pseudomonadati</taxon>
        <taxon>Pseudomonadota</taxon>
        <taxon>Betaproteobacteria</taxon>
        <taxon>Burkholderiales</taxon>
        <taxon>Burkholderiaceae</taxon>
        <taxon>Pandoraea</taxon>
    </lineage>
</organism>
<sequence length="89" mass="10687">MHPHPAGNMSKYYMAIFQLYPEGGIGEVFKDLTLHLYNVVFRHDPGSAKRHVIAALEIRFFEQRLILLRHHIRLHLRHEIHRHHHDNQQ</sequence>
<dbReference type="Proteomes" id="UP000400981">
    <property type="component" value="Unassembled WGS sequence"/>
</dbReference>
<gene>
    <name evidence="1" type="ORF">PEP31012_03199</name>
</gene>
<protein>
    <submittedName>
        <fullName evidence="1">Uncharacterized protein</fullName>
    </submittedName>
</protein>
<dbReference type="EMBL" id="CABPSH010000008">
    <property type="protein sequence ID" value="VVE21973.1"/>
    <property type="molecule type" value="Genomic_DNA"/>
</dbReference>
<evidence type="ECO:0000313" key="1">
    <source>
        <dbReference type="EMBL" id="VVE21973.1"/>
    </source>
</evidence>
<dbReference type="AlphaFoldDB" id="A0A5E4WCV7"/>
<keyword evidence="2" id="KW-1185">Reference proteome</keyword>
<reference evidence="1 2" key="1">
    <citation type="submission" date="2019-08" db="EMBL/GenBank/DDBJ databases">
        <authorList>
            <person name="Peeters C."/>
        </authorList>
    </citation>
    <scope>NUCLEOTIDE SEQUENCE [LARGE SCALE GENOMIC DNA]</scope>
    <source>
        <strain evidence="1 2">LMG 31012</strain>
    </source>
</reference>
<name>A0A5E4WCV7_9BURK</name>
<evidence type="ECO:0000313" key="2">
    <source>
        <dbReference type="Proteomes" id="UP000400981"/>
    </source>
</evidence>
<proteinExistence type="predicted"/>
<accession>A0A5E4WCV7</accession>